<dbReference type="PROSITE" id="PS51831">
    <property type="entry name" value="HD"/>
    <property type="match status" value="1"/>
</dbReference>
<evidence type="ECO:0000256" key="3">
    <source>
        <dbReference type="ARBA" id="ARBA00022741"/>
    </source>
</evidence>
<dbReference type="Pfam" id="PF01966">
    <property type="entry name" value="HD"/>
    <property type="match status" value="1"/>
</dbReference>
<dbReference type="EC" id="3.6.1.41" evidence="1"/>
<dbReference type="PANTHER" id="PTHR35795:SF1">
    <property type="entry name" value="BIS(5'-NUCLEOSYL)-TETRAPHOSPHATASE, SYMMETRICAL"/>
    <property type="match status" value="1"/>
</dbReference>
<dbReference type="GO" id="GO:0046872">
    <property type="term" value="F:metal ion binding"/>
    <property type="evidence" value="ECO:0007669"/>
    <property type="project" value="UniProtKB-KW"/>
</dbReference>
<gene>
    <name evidence="8" type="ORF">GH754_10025</name>
</gene>
<reference evidence="8 9" key="1">
    <citation type="submission" date="2019-11" db="EMBL/GenBank/DDBJ databases">
        <authorList>
            <person name="Li J."/>
        </authorList>
    </citation>
    <scope>NUCLEOTIDE SEQUENCE [LARGE SCALE GENOMIC DNA]</scope>
    <source>
        <strain evidence="8 9">J4</strain>
    </source>
</reference>
<dbReference type="InterPro" id="IPR003607">
    <property type="entry name" value="HD/PDEase_dom"/>
</dbReference>
<dbReference type="Proteomes" id="UP000480185">
    <property type="component" value="Unassembled WGS sequence"/>
</dbReference>
<keyword evidence="4" id="KW-0378">Hydrolase</keyword>
<evidence type="ECO:0000256" key="6">
    <source>
        <dbReference type="ARBA" id="ARBA00049417"/>
    </source>
</evidence>
<dbReference type="InterPro" id="IPR006674">
    <property type="entry name" value="HD_domain"/>
</dbReference>
<dbReference type="SMART" id="SM00471">
    <property type="entry name" value="HDc"/>
    <property type="match status" value="1"/>
</dbReference>
<sequence length="189" mass="21995">MDLNDALEIVRPHLKTQRYEHTVRVVDTAVKLAKQNDVDQHQTELAAAFHDIAKYHPKEEMERTISSEPKLPKDLLEYHHELWHGPVGAYVIENKYGINDEQILNAIRYHTTGRAHMGTLEKVVFLADYIEPGRKFPGVDEVRESAWKDLNQGCRHALKNTINFLMSKKQPIYPDTFQAYNDLTRYLNN</sequence>
<dbReference type="InterPro" id="IPR051094">
    <property type="entry name" value="Diverse_Catalytic_Enzymes"/>
</dbReference>
<dbReference type="EMBL" id="WJNH01000005">
    <property type="protein sequence ID" value="MRG86663.1"/>
    <property type="molecule type" value="Genomic_DNA"/>
</dbReference>
<evidence type="ECO:0000259" key="7">
    <source>
        <dbReference type="PROSITE" id="PS51831"/>
    </source>
</evidence>
<comment type="catalytic activity">
    <reaction evidence="6">
        <text>P(1),P(4)-bis(5'-adenosyl) tetraphosphate + H2O = 2 ADP + 2 H(+)</text>
        <dbReference type="Rhea" id="RHEA:24252"/>
        <dbReference type="ChEBI" id="CHEBI:15377"/>
        <dbReference type="ChEBI" id="CHEBI:15378"/>
        <dbReference type="ChEBI" id="CHEBI:58141"/>
        <dbReference type="ChEBI" id="CHEBI:456216"/>
        <dbReference type="EC" id="3.6.1.41"/>
    </reaction>
</comment>
<keyword evidence="2" id="KW-0479">Metal-binding</keyword>
<dbReference type="GO" id="GO:0000166">
    <property type="term" value="F:nucleotide binding"/>
    <property type="evidence" value="ECO:0007669"/>
    <property type="project" value="UniProtKB-KW"/>
</dbReference>
<dbReference type="GO" id="GO:0008803">
    <property type="term" value="F:bis(5'-nucleosyl)-tetraphosphatase (symmetrical) activity"/>
    <property type="evidence" value="ECO:0007669"/>
    <property type="project" value="UniProtKB-EC"/>
</dbReference>
<dbReference type="PANTHER" id="PTHR35795">
    <property type="entry name" value="SLR1885 PROTEIN"/>
    <property type="match status" value="1"/>
</dbReference>
<organism evidence="8 9">
    <name type="scientific">Salinibacillus xinjiangensis</name>
    <dbReference type="NCBI Taxonomy" id="1229268"/>
    <lineage>
        <taxon>Bacteria</taxon>
        <taxon>Bacillati</taxon>
        <taxon>Bacillota</taxon>
        <taxon>Bacilli</taxon>
        <taxon>Bacillales</taxon>
        <taxon>Bacillaceae</taxon>
        <taxon>Salinibacillus</taxon>
    </lineage>
</organism>
<proteinExistence type="predicted"/>
<evidence type="ECO:0000256" key="2">
    <source>
        <dbReference type="ARBA" id="ARBA00022723"/>
    </source>
</evidence>
<dbReference type="SUPFAM" id="SSF109604">
    <property type="entry name" value="HD-domain/PDEase-like"/>
    <property type="match status" value="1"/>
</dbReference>
<evidence type="ECO:0000256" key="5">
    <source>
        <dbReference type="ARBA" id="ARBA00023004"/>
    </source>
</evidence>
<keyword evidence="3" id="KW-0547">Nucleotide-binding</keyword>
<evidence type="ECO:0000313" key="8">
    <source>
        <dbReference type="EMBL" id="MRG86663.1"/>
    </source>
</evidence>
<dbReference type="AlphaFoldDB" id="A0A6G1X6N4"/>
<evidence type="ECO:0000256" key="1">
    <source>
        <dbReference type="ARBA" id="ARBA00012506"/>
    </source>
</evidence>
<dbReference type="NCBIfam" id="TIGR00488">
    <property type="entry name" value="bis(5'-nucleosyl)-tetraphosphatase (symmetrical) YqeK"/>
    <property type="match status" value="1"/>
</dbReference>
<dbReference type="OrthoDB" id="9782134at2"/>
<evidence type="ECO:0000256" key="4">
    <source>
        <dbReference type="ARBA" id="ARBA00022801"/>
    </source>
</evidence>
<accession>A0A6G1X6N4</accession>
<dbReference type="Gene3D" id="1.10.3210.10">
    <property type="entry name" value="Hypothetical protein af1432"/>
    <property type="match status" value="1"/>
</dbReference>
<protein>
    <recommendedName>
        <fullName evidence="1">bis(5'-nucleosyl)-tetraphosphatase (symmetrical)</fullName>
        <ecNumber evidence="1">3.6.1.41</ecNumber>
    </recommendedName>
</protein>
<name>A0A6G1X6N4_9BACI</name>
<dbReference type="InterPro" id="IPR005249">
    <property type="entry name" value="YqeK"/>
</dbReference>
<dbReference type="RefSeq" id="WP_153728555.1">
    <property type="nucleotide sequence ID" value="NZ_WJNH01000005.1"/>
</dbReference>
<comment type="caution">
    <text evidence="8">The sequence shown here is derived from an EMBL/GenBank/DDBJ whole genome shotgun (WGS) entry which is preliminary data.</text>
</comment>
<evidence type="ECO:0000313" key="9">
    <source>
        <dbReference type="Proteomes" id="UP000480185"/>
    </source>
</evidence>
<keyword evidence="5" id="KW-0408">Iron</keyword>
<feature type="domain" description="HD" evidence="7">
    <location>
        <begin position="18"/>
        <end position="133"/>
    </location>
</feature>
<keyword evidence="9" id="KW-1185">Reference proteome</keyword>
<dbReference type="CDD" id="cd00077">
    <property type="entry name" value="HDc"/>
    <property type="match status" value="1"/>
</dbReference>